<dbReference type="Proteomes" id="UP000000466">
    <property type="component" value="Chromosome"/>
</dbReference>
<dbReference type="GO" id="GO:0015627">
    <property type="term" value="C:type II protein secretion system complex"/>
    <property type="evidence" value="ECO:0007669"/>
    <property type="project" value="TreeGrafter"/>
</dbReference>
<dbReference type="Gene3D" id="1.10.150.280">
    <property type="entry name" value="AF1531-like domain"/>
    <property type="match status" value="1"/>
</dbReference>
<evidence type="ECO:0000313" key="1">
    <source>
        <dbReference type="EMBL" id="AFU97728.2"/>
    </source>
</evidence>
<dbReference type="RefSeq" id="WP_016389179.1">
    <property type="nucleotide sequence ID" value="NC_018868.3"/>
</dbReference>
<dbReference type="InterPro" id="IPR004509">
    <property type="entry name" value="Competence_ComEA_HhH"/>
</dbReference>
<dbReference type="eggNOG" id="COG1555">
    <property type="taxonomic scope" value="Bacteria"/>
</dbReference>
<dbReference type="KEGG" id="saga:M5M_02545"/>
<keyword evidence="2" id="KW-1185">Reference proteome</keyword>
<organism evidence="1 2">
    <name type="scientific">Simiduia agarivorans (strain DSM 21679 / JCM 13881 / BCRC 17597 / SA1)</name>
    <dbReference type="NCBI Taxonomy" id="1117647"/>
    <lineage>
        <taxon>Bacteria</taxon>
        <taxon>Pseudomonadati</taxon>
        <taxon>Pseudomonadota</taxon>
        <taxon>Gammaproteobacteria</taxon>
        <taxon>Cellvibrionales</taxon>
        <taxon>Cellvibrionaceae</taxon>
        <taxon>Simiduia</taxon>
    </lineage>
</organism>
<gene>
    <name evidence="1" type="ordered locus">M5M_02545</name>
</gene>
<name>K4KIE4_SIMAS</name>
<dbReference type="HOGENOM" id="CLU_052011_4_2_6"/>
<dbReference type="NCBIfam" id="TIGR00426">
    <property type="entry name" value="competence protein ComEA helix-hairpin-helix repeat region"/>
    <property type="match status" value="1"/>
</dbReference>
<dbReference type="EMBL" id="CP003746">
    <property type="protein sequence ID" value="AFU97728.2"/>
    <property type="molecule type" value="Genomic_DNA"/>
</dbReference>
<dbReference type="InterPro" id="IPR051675">
    <property type="entry name" value="Endo/Exo/Phosphatase_dom_1"/>
</dbReference>
<proteinExistence type="predicted"/>
<dbReference type="PANTHER" id="PTHR21180:SF32">
    <property type="entry name" value="ENDONUCLEASE_EXONUCLEASE_PHOSPHATASE FAMILY DOMAIN-CONTAINING PROTEIN 1"/>
    <property type="match status" value="1"/>
</dbReference>
<evidence type="ECO:0000313" key="2">
    <source>
        <dbReference type="Proteomes" id="UP000000466"/>
    </source>
</evidence>
<protein>
    <submittedName>
        <fullName evidence="1">ComEA protein</fullName>
    </submittedName>
</protein>
<dbReference type="GO" id="GO:0015628">
    <property type="term" value="P:protein secretion by the type II secretion system"/>
    <property type="evidence" value="ECO:0007669"/>
    <property type="project" value="TreeGrafter"/>
</dbReference>
<dbReference type="InterPro" id="IPR010994">
    <property type="entry name" value="RuvA_2-like"/>
</dbReference>
<accession>K4KIE4</accession>
<reference evidence="1 2" key="1">
    <citation type="journal article" date="2013" name="Genome Announc.">
        <title>Complete genome sequence of Simiduia agarivorans SA1(T), a marine bacterium able to degrade a variety of polysaccharides.</title>
        <authorList>
            <person name="Lin S.Y."/>
            <person name="Shieh W.Y."/>
            <person name="Chen J.S."/>
            <person name="Tang S.L."/>
        </authorList>
    </citation>
    <scope>NUCLEOTIDE SEQUENCE [LARGE SCALE GENOMIC DNA]</scope>
    <source>
        <strain evidence="2">DSM 21679 / JCM 13881 / BCRC 17597 / SA1</strain>
    </source>
</reference>
<dbReference type="AlphaFoldDB" id="K4KIE4"/>
<dbReference type="PANTHER" id="PTHR21180">
    <property type="entry name" value="ENDONUCLEASE/EXONUCLEASE/PHOSPHATASE FAMILY DOMAIN-CONTAINING PROTEIN 1"/>
    <property type="match status" value="1"/>
</dbReference>
<dbReference type="Pfam" id="PF12836">
    <property type="entry name" value="HHH_3"/>
    <property type="match status" value="1"/>
</dbReference>
<dbReference type="SUPFAM" id="SSF47781">
    <property type="entry name" value="RuvA domain 2-like"/>
    <property type="match status" value="1"/>
</dbReference>
<sequence length="69" mass="7291">MAQTSTVNINTASAEELSASLKGIGTSKAQAIVDYREKVGKFVSIDQLAEVKGIGAATVEKNRALIRLQ</sequence>
<dbReference type="STRING" id="1117647.M5M_02545"/>